<dbReference type="AlphaFoldDB" id="A0A914H6W1"/>
<reference evidence="4" key="1">
    <citation type="submission" date="2022-11" db="UniProtKB">
        <authorList>
            <consortium name="WormBaseParasite"/>
        </authorList>
    </citation>
    <scope>IDENTIFICATION</scope>
</reference>
<evidence type="ECO:0000313" key="4">
    <source>
        <dbReference type="WBParaSite" id="Gr19_v10_g14739.t2"/>
    </source>
</evidence>
<feature type="compositionally biased region" description="Pro residues" evidence="1">
    <location>
        <begin position="259"/>
        <end position="268"/>
    </location>
</feature>
<accession>A0A914H6W1</accession>
<dbReference type="Proteomes" id="UP000887572">
    <property type="component" value="Unplaced"/>
</dbReference>
<name>A0A914H6W1_GLORO</name>
<evidence type="ECO:0000256" key="1">
    <source>
        <dbReference type="SAM" id="MobiDB-lite"/>
    </source>
</evidence>
<feature type="compositionally biased region" description="Gly residues" evidence="1">
    <location>
        <begin position="326"/>
        <end position="335"/>
    </location>
</feature>
<organism evidence="3 4">
    <name type="scientific">Globodera rostochiensis</name>
    <name type="common">Golden nematode worm</name>
    <name type="synonym">Heterodera rostochiensis</name>
    <dbReference type="NCBI Taxonomy" id="31243"/>
    <lineage>
        <taxon>Eukaryota</taxon>
        <taxon>Metazoa</taxon>
        <taxon>Ecdysozoa</taxon>
        <taxon>Nematoda</taxon>
        <taxon>Chromadorea</taxon>
        <taxon>Rhabditida</taxon>
        <taxon>Tylenchina</taxon>
        <taxon>Tylenchomorpha</taxon>
        <taxon>Tylenchoidea</taxon>
        <taxon>Heteroderidae</taxon>
        <taxon>Heteroderinae</taxon>
        <taxon>Globodera</taxon>
    </lineage>
</organism>
<evidence type="ECO:0000259" key="2">
    <source>
        <dbReference type="Pfam" id="PF01682"/>
    </source>
</evidence>
<feature type="region of interest" description="Disordered" evidence="1">
    <location>
        <begin position="202"/>
        <end position="340"/>
    </location>
</feature>
<feature type="compositionally biased region" description="Low complexity" evidence="1">
    <location>
        <begin position="289"/>
        <end position="306"/>
    </location>
</feature>
<evidence type="ECO:0000313" key="3">
    <source>
        <dbReference type="Proteomes" id="UP000887572"/>
    </source>
</evidence>
<feature type="domain" description="Domain of unknown function DB" evidence="2">
    <location>
        <begin position="488"/>
        <end position="586"/>
    </location>
</feature>
<dbReference type="WBParaSite" id="Gr19_v10_g14739.t2">
    <property type="protein sequence ID" value="Gr19_v10_g14739.t2"/>
    <property type="gene ID" value="Gr19_v10_g14739"/>
</dbReference>
<sequence>MLKAEILSDLRQNPTRPCRAAPRRAIITTTATNSFASVHCAMNSNFCCPQGIALILFAFLWFDVPAAVQAAADLPSCIRAKCTHCRVPFIAEMCPGACAVCGPSSKHFVTTAQQPSQVPDARAFGQAQIKVPFAQQVPLPGGARGVEAVLVPNNVGGGGGQQQRQQQVIYRGVNNNNNNGPQNQQQPYRNQYGTDFGAAAAGAEHHQQPLPFNQNQQGGQFPAQNQNQGQFVPQPQTTSFGGFYNNQQEQFYPQGGFGPVPPPPPPQPIQSTDVGAGGRFGNPFQPFLQQSFNSAQQFQPQQQQPATNGLSFTPPPVTFSAPPINGAGGDGGSGTGSAAPAQFAAPIQPQQQQYFGQYNLQPQQQQQQNNNNNFNGQINPNNNNNQQDGQFAQPQTAVLHAVPNVADPLQRPRQLYPASQEPSDKHLQNLVEPPNNYLLDKGALVDEGKKPFSASGFIHGENGQTCPKQPNWEPCVPKEIANQRFRNCCTRLGDGCSQLCSYDQNLSTIQLAVLTGRCPVSRVAEMMLCASGNEDATACCQAFGVFEAGYEHCRPYCNPSGGLPNDGMLAEKYRCLQKLAQIQKCFYLTQRP</sequence>
<feature type="region of interest" description="Disordered" evidence="1">
    <location>
        <begin position="362"/>
        <end position="389"/>
    </location>
</feature>
<dbReference type="PANTHER" id="PTHR21679:SF6">
    <property type="entry name" value="DOMAIN OF UNKNOWN FUNCTION DB DOMAIN-CONTAINING PROTEIN"/>
    <property type="match status" value="1"/>
</dbReference>
<feature type="compositionally biased region" description="Polar residues" evidence="1">
    <location>
        <begin position="210"/>
        <end position="251"/>
    </location>
</feature>
<protein>
    <recommendedName>
        <fullName evidence="2">Domain of unknown function DB domain-containing protein</fullName>
    </recommendedName>
</protein>
<dbReference type="PANTHER" id="PTHR21679">
    <property type="entry name" value="DOMAIN OF UNKNOWN FUNCTION DB DOMAIN-CONTAINING PROTEIN-RELATED"/>
    <property type="match status" value="1"/>
</dbReference>
<keyword evidence="3" id="KW-1185">Reference proteome</keyword>
<proteinExistence type="predicted"/>
<dbReference type="Pfam" id="PF01682">
    <property type="entry name" value="DB"/>
    <property type="match status" value="1"/>
</dbReference>
<dbReference type="InterPro" id="IPR002602">
    <property type="entry name" value="DB"/>
</dbReference>